<keyword evidence="1" id="KW-0472">Membrane</keyword>
<evidence type="ECO:0000256" key="1">
    <source>
        <dbReference type="SAM" id="Phobius"/>
    </source>
</evidence>
<dbReference type="RefSeq" id="WP_253797444.1">
    <property type="nucleotide sequence ID" value="NZ_BAAAUB010000008.1"/>
</dbReference>
<keyword evidence="1" id="KW-1133">Transmembrane helix</keyword>
<evidence type="ECO:0000313" key="2">
    <source>
        <dbReference type="EMBL" id="MCP2309876.1"/>
    </source>
</evidence>
<dbReference type="EMBL" id="JAMZDX010000003">
    <property type="protein sequence ID" value="MCP2309876.1"/>
    <property type="molecule type" value="Genomic_DNA"/>
</dbReference>
<reference evidence="2 3" key="1">
    <citation type="submission" date="2022-06" db="EMBL/GenBank/DDBJ databases">
        <title>Sequencing the genomes of 1000 actinobacteria strains.</title>
        <authorList>
            <person name="Klenk H.-P."/>
        </authorList>
    </citation>
    <scope>NUCLEOTIDE SEQUENCE [LARGE SCALE GENOMIC DNA]</scope>
    <source>
        <strain evidence="2 3">DSM 41656</strain>
    </source>
</reference>
<name>A0ABT1IXJ4_9ACTN</name>
<organism evidence="2 3">
    <name type="scientific">Kitasatospora paracochleata</name>
    <dbReference type="NCBI Taxonomy" id="58354"/>
    <lineage>
        <taxon>Bacteria</taxon>
        <taxon>Bacillati</taxon>
        <taxon>Actinomycetota</taxon>
        <taxon>Actinomycetes</taxon>
        <taxon>Kitasatosporales</taxon>
        <taxon>Streptomycetaceae</taxon>
        <taxon>Kitasatospora</taxon>
    </lineage>
</organism>
<feature type="transmembrane region" description="Helical" evidence="1">
    <location>
        <begin position="38"/>
        <end position="60"/>
    </location>
</feature>
<dbReference type="Proteomes" id="UP001206483">
    <property type="component" value="Unassembled WGS sequence"/>
</dbReference>
<gene>
    <name evidence="2" type="ORF">FHR36_003009</name>
</gene>
<keyword evidence="1" id="KW-0812">Transmembrane</keyword>
<keyword evidence="3" id="KW-1185">Reference proteome</keyword>
<evidence type="ECO:0000313" key="3">
    <source>
        <dbReference type="Proteomes" id="UP001206483"/>
    </source>
</evidence>
<proteinExistence type="predicted"/>
<feature type="transmembrane region" description="Helical" evidence="1">
    <location>
        <begin position="7"/>
        <end position="26"/>
    </location>
</feature>
<protein>
    <recommendedName>
        <fullName evidence="4">Secreted protein with PEP-CTERM sorting signal</fullName>
    </recommendedName>
</protein>
<evidence type="ECO:0008006" key="4">
    <source>
        <dbReference type="Google" id="ProtNLM"/>
    </source>
</evidence>
<comment type="caution">
    <text evidence="2">The sequence shown here is derived from an EMBL/GenBank/DDBJ whole genome shotgun (WGS) entry which is preliminary data.</text>
</comment>
<accession>A0ABT1IXJ4</accession>
<sequence length="70" mass="7112">MRKHAFDLFSLVAGVLFTAIAGWYLVAGLTGRHVPGHLVVPVAVLTLCGGALGGAVLAMARRGRGRGGDG</sequence>